<dbReference type="PANTHER" id="PTHR47266">
    <property type="entry name" value="ENDONUCLEASE-RELATED"/>
    <property type="match status" value="1"/>
</dbReference>
<sequence>MRLRLCLPPGQRSEVLKASQYSMMSGHLGTRSTLSRIEEKYYWPGLKQRVVSYVHVCTLYQARKSPPREPQGYMEIIKVERPFEQVGMDILGPFPMTAGENRNIIVAVDY</sequence>
<accession>A0A162TCR6</accession>
<dbReference type="Pfam" id="PF17921">
    <property type="entry name" value="Integrase_H2C2"/>
    <property type="match status" value="1"/>
</dbReference>
<protein>
    <recommendedName>
        <fullName evidence="1">Integrase zinc-binding domain-containing protein</fullName>
    </recommendedName>
</protein>
<dbReference type="Gene3D" id="3.30.420.10">
    <property type="entry name" value="Ribonuclease H-like superfamily/Ribonuclease H"/>
    <property type="match status" value="1"/>
</dbReference>
<proteinExistence type="predicted"/>
<evidence type="ECO:0000313" key="3">
    <source>
        <dbReference type="Proteomes" id="UP000076858"/>
    </source>
</evidence>
<dbReference type="InterPro" id="IPR036397">
    <property type="entry name" value="RNaseH_sf"/>
</dbReference>
<dbReference type="Proteomes" id="UP000076858">
    <property type="component" value="Unassembled WGS sequence"/>
</dbReference>
<feature type="domain" description="Integrase zinc-binding" evidence="1">
    <location>
        <begin position="8"/>
        <end position="65"/>
    </location>
</feature>
<name>A0A162TCR6_9CRUS</name>
<comment type="caution">
    <text evidence="2">The sequence shown here is derived from an EMBL/GenBank/DDBJ whole genome shotgun (WGS) entry which is preliminary data.</text>
</comment>
<dbReference type="GO" id="GO:0003676">
    <property type="term" value="F:nucleic acid binding"/>
    <property type="evidence" value="ECO:0007669"/>
    <property type="project" value="InterPro"/>
</dbReference>
<dbReference type="Gene3D" id="1.10.340.70">
    <property type="match status" value="1"/>
</dbReference>
<gene>
    <name evidence="2" type="ORF">APZ42_010968</name>
</gene>
<reference evidence="2 3" key="1">
    <citation type="submission" date="2016-03" db="EMBL/GenBank/DDBJ databases">
        <title>EvidentialGene: Evidence-directed Construction of Genes on Genomes.</title>
        <authorList>
            <person name="Gilbert D.G."/>
            <person name="Choi J.-H."/>
            <person name="Mockaitis K."/>
            <person name="Colbourne J."/>
            <person name="Pfrender M."/>
        </authorList>
    </citation>
    <scope>NUCLEOTIDE SEQUENCE [LARGE SCALE GENOMIC DNA]</scope>
    <source>
        <strain evidence="2 3">Xinb3</strain>
        <tissue evidence="2">Complete organism</tissue>
    </source>
</reference>
<evidence type="ECO:0000313" key="2">
    <source>
        <dbReference type="EMBL" id="KZS22085.1"/>
    </source>
</evidence>
<evidence type="ECO:0000259" key="1">
    <source>
        <dbReference type="Pfam" id="PF17921"/>
    </source>
</evidence>
<dbReference type="STRING" id="35525.A0A162TCR6"/>
<organism evidence="2 3">
    <name type="scientific">Daphnia magna</name>
    <dbReference type="NCBI Taxonomy" id="35525"/>
    <lineage>
        <taxon>Eukaryota</taxon>
        <taxon>Metazoa</taxon>
        <taxon>Ecdysozoa</taxon>
        <taxon>Arthropoda</taxon>
        <taxon>Crustacea</taxon>
        <taxon>Branchiopoda</taxon>
        <taxon>Diplostraca</taxon>
        <taxon>Cladocera</taxon>
        <taxon>Anomopoda</taxon>
        <taxon>Daphniidae</taxon>
        <taxon>Daphnia</taxon>
    </lineage>
</organism>
<keyword evidence="3" id="KW-1185">Reference proteome</keyword>
<dbReference type="AlphaFoldDB" id="A0A162TCR6"/>
<dbReference type="EMBL" id="LRGB01000005">
    <property type="protein sequence ID" value="KZS22085.1"/>
    <property type="molecule type" value="Genomic_DNA"/>
</dbReference>
<dbReference type="InterPro" id="IPR052160">
    <property type="entry name" value="Gypsy_RT_Integrase-like"/>
</dbReference>
<dbReference type="InterPro" id="IPR041588">
    <property type="entry name" value="Integrase_H2C2"/>
</dbReference>